<evidence type="ECO:0000256" key="4">
    <source>
        <dbReference type="ARBA" id="ARBA00022553"/>
    </source>
</evidence>
<reference evidence="11" key="1">
    <citation type="journal article" date="2019" name="Int. J. Syst. Evol. Microbiol.">
        <title>The Global Catalogue of Microorganisms (GCM) 10K type strain sequencing project: providing services to taxonomists for standard genome sequencing and annotation.</title>
        <authorList>
            <consortium name="The Broad Institute Genomics Platform"/>
            <consortium name="The Broad Institute Genome Sequencing Center for Infectious Disease"/>
            <person name="Wu L."/>
            <person name="Ma J."/>
        </authorList>
    </citation>
    <scope>NUCLEOTIDE SEQUENCE [LARGE SCALE GENOMIC DNA]</scope>
    <source>
        <strain evidence="11">CGMCC 1.10698</strain>
    </source>
</reference>
<dbReference type="SMART" id="SM00387">
    <property type="entry name" value="HATPase_c"/>
    <property type="match status" value="1"/>
</dbReference>
<organism evidence="10 11">
    <name type="scientific">Arthrobacter cryoconiti</name>
    <dbReference type="NCBI Taxonomy" id="748907"/>
    <lineage>
        <taxon>Bacteria</taxon>
        <taxon>Bacillati</taxon>
        <taxon>Actinomycetota</taxon>
        <taxon>Actinomycetes</taxon>
        <taxon>Micrococcales</taxon>
        <taxon>Micrococcaceae</taxon>
        <taxon>Arthrobacter</taxon>
    </lineage>
</organism>
<evidence type="ECO:0000313" key="10">
    <source>
        <dbReference type="EMBL" id="MFC4266801.1"/>
    </source>
</evidence>
<dbReference type="InterPro" id="IPR003594">
    <property type="entry name" value="HATPase_dom"/>
</dbReference>
<keyword evidence="8" id="KW-0812">Transmembrane</keyword>
<evidence type="ECO:0000256" key="1">
    <source>
        <dbReference type="ARBA" id="ARBA00000085"/>
    </source>
</evidence>
<keyword evidence="8" id="KW-0472">Membrane</keyword>
<sequence length="550" mass="59053">MANNQLFRDFHLYSPRTKVFLRQLPLTISIILIMVLTAVFYPATFTNPLFVSGLWAQAVLLAACLFVPWEKFSHATTLLIPYLDFAGVALLRQGSIDSVASTGLLALFPVFWICTSAVARKRSVAACSAVILAMVWIPIVSAPGAVSLDMLAKPLVFPVMMLAFAITVTIMTHSMDSQRLVLRAKDAQLRTMLKDSQRGEALLNTVVNTVNVGLVAIDAAGNDLVVNRRQRIFHTLASPVKKYDPSAKDLLVFSPDKKTLLAQNARPVYRAVRGESFSDVLVWVGTPENGRALSATARPMMDTDGAFYGSVVAFQDVTEMVAALAAKDDFVANISHEFRTPLTSILGFTGLLLEDDDVARSEHAVKSLQIIERNAERLLGLVTDLLSAQSMTLKLACADLGPLVAHSLAAAAPAATENGVTLENLMSKELQVTADAGRIGQVLDNLISNAIKYSPNGGSVRVSAWESGNQVVCSVADTGMGMNDAEAAEAFTKFFRAGSVAKSAIPGLGLGLLITKAIVELHGGTISLKSERGVGTTVQFSLPRYCPDQR</sequence>
<keyword evidence="4" id="KW-0597">Phosphoprotein</keyword>
<feature type="transmembrane region" description="Helical" evidence="8">
    <location>
        <begin position="49"/>
        <end position="69"/>
    </location>
</feature>
<dbReference type="InterPro" id="IPR036097">
    <property type="entry name" value="HisK_dim/P_sf"/>
</dbReference>
<evidence type="ECO:0000256" key="8">
    <source>
        <dbReference type="SAM" id="Phobius"/>
    </source>
</evidence>
<dbReference type="InterPro" id="IPR003661">
    <property type="entry name" value="HisK_dim/P_dom"/>
</dbReference>
<keyword evidence="11" id="KW-1185">Reference proteome</keyword>
<comment type="subcellular location">
    <subcellularLocation>
        <location evidence="2">Cell membrane</location>
    </subcellularLocation>
</comment>
<feature type="transmembrane region" description="Helical" evidence="8">
    <location>
        <begin position="155"/>
        <end position="175"/>
    </location>
</feature>
<dbReference type="InterPro" id="IPR004358">
    <property type="entry name" value="Sig_transdc_His_kin-like_C"/>
</dbReference>
<feature type="transmembrane region" description="Helical" evidence="8">
    <location>
        <begin position="20"/>
        <end position="43"/>
    </location>
</feature>
<evidence type="ECO:0000313" key="11">
    <source>
        <dbReference type="Proteomes" id="UP001595773"/>
    </source>
</evidence>
<feature type="transmembrane region" description="Helical" evidence="8">
    <location>
        <begin position="99"/>
        <end position="119"/>
    </location>
</feature>
<keyword evidence="8" id="KW-1133">Transmembrane helix</keyword>
<dbReference type="PANTHER" id="PTHR43047:SF72">
    <property type="entry name" value="OSMOSENSING HISTIDINE PROTEIN KINASE SLN1"/>
    <property type="match status" value="1"/>
</dbReference>
<dbReference type="CDD" id="cd00075">
    <property type="entry name" value="HATPase"/>
    <property type="match status" value="1"/>
</dbReference>
<evidence type="ECO:0000256" key="2">
    <source>
        <dbReference type="ARBA" id="ARBA00004236"/>
    </source>
</evidence>
<evidence type="ECO:0000256" key="6">
    <source>
        <dbReference type="ARBA" id="ARBA00022777"/>
    </source>
</evidence>
<evidence type="ECO:0000256" key="5">
    <source>
        <dbReference type="ARBA" id="ARBA00022679"/>
    </source>
</evidence>
<keyword evidence="7" id="KW-0902">Two-component regulatory system</keyword>
<proteinExistence type="predicted"/>
<dbReference type="Pfam" id="PF00512">
    <property type="entry name" value="HisKA"/>
    <property type="match status" value="1"/>
</dbReference>
<keyword evidence="5" id="KW-0808">Transferase</keyword>
<dbReference type="InterPro" id="IPR036890">
    <property type="entry name" value="HATPase_C_sf"/>
</dbReference>
<dbReference type="GO" id="GO:0016301">
    <property type="term" value="F:kinase activity"/>
    <property type="evidence" value="ECO:0007669"/>
    <property type="project" value="UniProtKB-KW"/>
</dbReference>
<dbReference type="EC" id="2.7.13.3" evidence="3"/>
<dbReference type="SMART" id="SM00388">
    <property type="entry name" value="HisKA"/>
    <property type="match status" value="1"/>
</dbReference>
<feature type="transmembrane region" description="Helical" evidence="8">
    <location>
        <begin position="124"/>
        <end position="143"/>
    </location>
</feature>
<name>A0ABV8R3R0_9MICC</name>
<evidence type="ECO:0000256" key="7">
    <source>
        <dbReference type="ARBA" id="ARBA00023012"/>
    </source>
</evidence>
<comment type="catalytic activity">
    <reaction evidence="1">
        <text>ATP + protein L-histidine = ADP + protein N-phospho-L-histidine.</text>
        <dbReference type="EC" id="2.7.13.3"/>
    </reaction>
</comment>
<dbReference type="InterPro" id="IPR005467">
    <property type="entry name" value="His_kinase_dom"/>
</dbReference>
<evidence type="ECO:0000256" key="3">
    <source>
        <dbReference type="ARBA" id="ARBA00012438"/>
    </source>
</evidence>
<keyword evidence="6 10" id="KW-0418">Kinase</keyword>
<dbReference type="CDD" id="cd00082">
    <property type="entry name" value="HisKA"/>
    <property type="match status" value="1"/>
</dbReference>
<protein>
    <recommendedName>
        <fullName evidence="3">histidine kinase</fullName>
        <ecNumber evidence="3">2.7.13.3</ecNumber>
    </recommendedName>
</protein>
<dbReference type="PANTHER" id="PTHR43047">
    <property type="entry name" value="TWO-COMPONENT HISTIDINE PROTEIN KINASE"/>
    <property type="match status" value="1"/>
</dbReference>
<dbReference type="SUPFAM" id="SSF47384">
    <property type="entry name" value="Homodimeric domain of signal transducing histidine kinase"/>
    <property type="match status" value="1"/>
</dbReference>
<comment type="caution">
    <text evidence="10">The sequence shown here is derived from an EMBL/GenBank/DDBJ whole genome shotgun (WGS) entry which is preliminary data.</text>
</comment>
<feature type="domain" description="Histidine kinase" evidence="9">
    <location>
        <begin position="333"/>
        <end position="546"/>
    </location>
</feature>
<dbReference type="SUPFAM" id="SSF55874">
    <property type="entry name" value="ATPase domain of HSP90 chaperone/DNA topoisomerase II/histidine kinase"/>
    <property type="match status" value="1"/>
</dbReference>
<dbReference type="Gene3D" id="3.30.450.20">
    <property type="entry name" value="PAS domain"/>
    <property type="match status" value="1"/>
</dbReference>
<gene>
    <name evidence="10" type="ORF">ACFOW9_14420</name>
</gene>
<accession>A0ABV8R3R0</accession>
<dbReference type="RefSeq" id="WP_230065967.1">
    <property type="nucleotide sequence ID" value="NZ_BAABLL010000010.1"/>
</dbReference>
<dbReference type="PRINTS" id="PR00344">
    <property type="entry name" value="BCTRLSENSOR"/>
</dbReference>
<evidence type="ECO:0000259" key="9">
    <source>
        <dbReference type="PROSITE" id="PS50109"/>
    </source>
</evidence>
<dbReference type="EMBL" id="JBHSCQ010000022">
    <property type="protein sequence ID" value="MFC4266801.1"/>
    <property type="molecule type" value="Genomic_DNA"/>
</dbReference>
<dbReference type="Pfam" id="PF02518">
    <property type="entry name" value="HATPase_c"/>
    <property type="match status" value="1"/>
</dbReference>
<dbReference type="PROSITE" id="PS50109">
    <property type="entry name" value="HIS_KIN"/>
    <property type="match status" value="1"/>
</dbReference>
<dbReference type="Gene3D" id="3.30.565.10">
    <property type="entry name" value="Histidine kinase-like ATPase, C-terminal domain"/>
    <property type="match status" value="1"/>
</dbReference>
<dbReference type="Proteomes" id="UP001595773">
    <property type="component" value="Unassembled WGS sequence"/>
</dbReference>
<dbReference type="Gene3D" id="1.10.287.130">
    <property type="match status" value="1"/>
</dbReference>